<organism evidence="5 6">
    <name type="scientific">Nonomuraea montanisoli</name>
    <dbReference type="NCBI Taxonomy" id="2741721"/>
    <lineage>
        <taxon>Bacteria</taxon>
        <taxon>Bacillati</taxon>
        <taxon>Actinomycetota</taxon>
        <taxon>Actinomycetes</taxon>
        <taxon>Streptosporangiales</taxon>
        <taxon>Streptosporangiaceae</taxon>
        <taxon>Nonomuraea</taxon>
    </lineage>
</organism>
<name>A0A7Y6ICE7_9ACTN</name>
<reference evidence="5 6" key="1">
    <citation type="submission" date="2020-06" db="EMBL/GenBank/DDBJ databases">
        <title>Nonomuraea sp. SMC257, a novel actinomycete isolated from soil.</title>
        <authorList>
            <person name="Chanama M."/>
        </authorList>
    </citation>
    <scope>NUCLEOTIDE SEQUENCE [LARGE SCALE GENOMIC DNA]</scope>
    <source>
        <strain evidence="5 6">SMC257</strain>
    </source>
</reference>
<dbReference type="Proteomes" id="UP000586042">
    <property type="component" value="Unassembled WGS sequence"/>
</dbReference>
<sequence length="269" mass="28212">MALVIADVLNPFFPEVAAGVLHAADSRGWQVVVYTTSSDLAKERQVSQTVSAQADACVGFLTDPDAIAALASAGVPLVLLDKEGTETTIPGVSIDFEAGVEQGISHLVERGHVRIAMIDNREHATYRPVDARRDRFLSLAARLGLPVDETWVLPAGNSVQGGAAAMERLLAEHPDVTAVFAYNDLIALGAMRQAIALGRSVPGDLAVVGFDGLTLGELVDPPLTTLSIDKHRLGILAVEHVAAFLPGAVPPPSPPDPVIVPMLVCRGST</sequence>
<dbReference type="SUPFAM" id="SSF53822">
    <property type="entry name" value="Periplasmic binding protein-like I"/>
    <property type="match status" value="1"/>
</dbReference>
<dbReference type="InterPro" id="IPR028082">
    <property type="entry name" value="Peripla_BP_I"/>
</dbReference>
<protein>
    <submittedName>
        <fullName evidence="5">Substrate-binding domain-containing protein</fullName>
    </submittedName>
</protein>
<dbReference type="InterPro" id="IPR046335">
    <property type="entry name" value="LacI/GalR-like_sensor"/>
</dbReference>
<evidence type="ECO:0000256" key="1">
    <source>
        <dbReference type="ARBA" id="ARBA00023015"/>
    </source>
</evidence>
<dbReference type="Pfam" id="PF13377">
    <property type="entry name" value="Peripla_BP_3"/>
    <property type="match status" value="1"/>
</dbReference>
<dbReference type="EMBL" id="JABWGN010000012">
    <property type="protein sequence ID" value="NUW35640.1"/>
    <property type="molecule type" value="Genomic_DNA"/>
</dbReference>
<dbReference type="PANTHER" id="PTHR30146:SF109">
    <property type="entry name" value="HTH-TYPE TRANSCRIPTIONAL REGULATOR GALS"/>
    <property type="match status" value="1"/>
</dbReference>
<keyword evidence="3" id="KW-0804">Transcription</keyword>
<keyword evidence="2" id="KW-0238">DNA-binding</keyword>
<gene>
    <name evidence="5" type="ORF">HTZ77_30045</name>
</gene>
<evidence type="ECO:0000313" key="6">
    <source>
        <dbReference type="Proteomes" id="UP000586042"/>
    </source>
</evidence>
<dbReference type="GO" id="GO:0000976">
    <property type="term" value="F:transcription cis-regulatory region binding"/>
    <property type="evidence" value="ECO:0007669"/>
    <property type="project" value="TreeGrafter"/>
</dbReference>
<evidence type="ECO:0000313" key="5">
    <source>
        <dbReference type="EMBL" id="NUW35640.1"/>
    </source>
</evidence>
<keyword evidence="6" id="KW-1185">Reference proteome</keyword>
<evidence type="ECO:0000259" key="4">
    <source>
        <dbReference type="Pfam" id="PF13377"/>
    </source>
</evidence>
<dbReference type="GO" id="GO:0003700">
    <property type="term" value="F:DNA-binding transcription factor activity"/>
    <property type="evidence" value="ECO:0007669"/>
    <property type="project" value="TreeGrafter"/>
</dbReference>
<dbReference type="AlphaFoldDB" id="A0A7Y6ICE7"/>
<accession>A0A7Y6ICE7</accession>
<evidence type="ECO:0000256" key="2">
    <source>
        <dbReference type="ARBA" id="ARBA00023125"/>
    </source>
</evidence>
<evidence type="ECO:0000256" key="3">
    <source>
        <dbReference type="ARBA" id="ARBA00023163"/>
    </source>
</evidence>
<comment type="caution">
    <text evidence="5">The sequence shown here is derived from an EMBL/GenBank/DDBJ whole genome shotgun (WGS) entry which is preliminary data.</text>
</comment>
<feature type="domain" description="Transcriptional regulator LacI/GalR-like sensor" evidence="4">
    <location>
        <begin position="105"/>
        <end position="269"/>
    </location>
</feature>
<keyword evidence="1" id="KW-0805">Transcription regulation</keyword>
<dbReference type="Gene3D" id="3.40.50.2300">
    <property type="match status" value="2"/>
</dbReference>
<dbReference type="PANTHER" id="PTHR30146">
    <property type="entry name" value="LACI-RELATED TRANSCRIPTIONAL REPRESSOR"/>
    <property type="match status" value="1"/>
</dbReference>
<proteinExistence type="predicted"/>
<dbReference type="RefSeq" id="WP_175593282.1">
    <property type="nucleotide sequence ID" value="NZ_JABWGN010000012.1"/>
</dbReference>
<dbReference type="CDD" id="cd06267">
    <property type="entry name" value="PBP1_LacI_sugar_binding-like"/>
    <property type="match status" value="1"/>
</dbReference>